<keyword evidence="2" id="KW-0677">Repeat</keyword>
<protein>
    <submittedName>
        <fullName evidence="6">WD40 repeat-like protein</fullName>
    </submittedName>
</protein>
<sequence length="713" mass="79491">MAQPEASSSHIHIPFPTYHDHADDDDDVFGGHASDAHATPRFSHLLNSVLGSPFLTTSDLPAGDADTAYAPSAMFGADDSNGNAYADDADDVDMETVDGAFASVPRSFTITRPTSPTPSFRTETFSIVNWNPDAYSTMLPGNGDGTPRCSMAFIHPSGRRTISGYPSYWNPLSNTPAPSPIKPSRSLTIGMGILPRIWDALREGSPGKRIRRRPGIPSWRDTAELEYHSDGYVDYASLDPLDGEEGELVDDEACFIDVRAITGMDIVSHLPLELALYLLAFLDLPSILSCLRVSRNWNQLARDNSIWRVLFSLREKDGWRVDLRRAPRESMLSSLRMPLSMMPAPLEINWYNLYRNRQELDRRWSNYPGAGLSADLSDDSPLKEKETPRGYEPKVTRIGGHGDSVYCLEFDSSRIVTGSRDRTIKVWSLRTGKCLATFAGHRGSVLCLKFDRDWDTLDDEEIERVDERAPRKGFMVSGSSDCTVVVWDLYAHPVPGEEPRVTAEVRKVLRAHGGGVLDLRIDSRWIVSCSKDALIRVWDRKTLELHCTLRGHEGPVNAVGLQGNRVVSASGDGKMILWDVASGERLRTFEGHDRGLACIEFKDELIVSGSNDCKIKVWDANTGVCLRTLTGHDYLVRALSFDPRSGRLVSGSYDKTVKVWDLHSGKMVREFRGCHVSHIFDVKFDHCRIVSTSHDRKIVVLDFSEGLDTTLFV</sequence>
<feature type="compositionally biased region" description="Basic and acidic residues" evidence="4">
    <location>
        <begin position="380"/>
        <end position="395"/>
    </location>
</feature>
<dbReference type="PANTHER" id="PTHR19846">
    <property type="entry name" value="WD40 REPEAT PROTEIN"/>
    <property type="match status" value="1"/>
</dbReference>
<evidence type="ECO:0000256" key="4">
    <source>
        <dbReference type="SAM" id="MobiDB-lite"/>
    </source>
</evidence>
<dbReference type="InterPro" id="IPR036047">
    <property type="entry name" value="F-box-like_dom_sf"/>
</dbReference>
<feature type="region of interest" description="Disordered" evidence="4">
    <location>
        <begin position="375"/>
        <end position="395"/>
    </location>
</feature>
<evidence type="ECO:0000256" key="2">
    <source>
        <dbReference type="ARBA" id="ARBA00022737"/>
    </source>
</evidence>
<feature type="repeat" description="WD" evidence="3">
    <location>
        <begin position="549"/>
        <end position="588"/>
    </location>
</feature>
<evidence type="ECO:0000256" key="1">
    <source>
        <dbReference type="ARBA" id="ARBA00022574"/>
    </source>
</evidence>
<dbReference type="SUPFAM" id="SSF50978">
    <property type="entry name" value="WD40 repeat-like"/>
    <property type="match status" value="1"/>
</dbReference>
<proteinExistence type="predicted"/>
<dbReference type="InterPro" id="IPR019775">
    <property type="entry name" value="WD40_repeat_CS"/>
</dbReference>
<dbReference type="InterPro" id="IPR001810">
    <property type="entry name" value="F-box_dom"/>
</dbReference>
<dbReference type="Gene3D" id="1.20.1280.50">
    <property type="match status" value="1"/>
</dbReference>
<dbReference type="PROSITE" id="PS50082">
    <property type="entry name" value="WD_REPEATS_2"/>
    <property type="match status" value="5"/>
</dbReference>
<dbReference type="InterPro" id="IPR020472">
    <property type="entry name" value="WD40_PAC1"/>
</dbReference>
<dbReference type="Pfam" id="PF12937">
    <property type="entry name" value="F-box-like"/>
    <property type="match status" value="1"/>
</dbReference>
<dbReference type="SMART" id="SM00320">
    <property type="entry name" value="WD40"/>
    <property type="match status" value="7"/>
</dbReference>
<feature type="domain" description="F-box" evidence="5">
    <location>
        <begin position="264"/>
        <end position="310"/>
    </location>
</feature>
<dbReference type="GO" id="GO:0000398">
    <property type="term" value="P:mRNA splicing, via spliceosome"/>
    <property type="evidence" value="ECO:0007669"/>
    <property type="project" value="TreeGrafter"/>
</dbReference>
<organism evidence="6">
    <name type="scientific">Dichomitus squalens</name>
    <dbReference type="NCBI Taxonomy" id="114155"/>
    <lineage>
        <taxon>Eukaryota</taxon>
        <taxon>Fungi</taxon>
        <taxon>Dikarya</taxon>
        <taxon>Basidiomycota</taxon>
        <taxon>Agaricomycotina</taxon>
        <taxon>Agaricomycetes</taxon>
        <taxon>Polyporales</taxon>
        <taxon>Polyporaceae</taxon>
        <taxon>Dichomitus</taxon>
    </lineage>
</organism>
<feature type="repeat" description="WD" evidence="3">
    <location>
        <begin position="509"/>
        <end position="539"/>
    </location>
</feature>
<evidence type="ECO:0000259" key="5">
    <source>
        <dbReference type="PROSITE" id="PS50181"/>
    </source>
</evidence>
<feature type="repeat" description="WD" evidence="3">
    <location>
        <begin position="398"/>
        <end position="437"/>
    </location>
</feature>
<dbReference type="InterPro" id="IPR036322">
    <property type="entry name" value="WD40_repeat_dom_sf"/>
</dbReference>
<dbReference type="SMART" id="SM00256">
    <property type="entry name" value="FBOX"/>
    <property type="match status" value="1"/>
</dbReference>
<feature type="repeat" description="WD" evidence="3">
    <location>
        <begin position="589"/>
        <end position="628"/>
    </location>
</feature>
<evidence type="ECO:0000313" key="6">
    <source>
        <dbReference type="EMBL" id="TBU23524.1"/>
    </source>
</evidence>
<dbReference type="Pfam" id="PF00400">
    <property type="entry name" value="WD40"/>
    <property type="match status" value="6"/>
</dbReference>
<dbReference type="GO" id="GO:0030621">
    <property type="term" value="F:U4 snRNA binding"/>
    <property type="evidence" value="ECO:0007669"/>
    <property type="project" value="TreeGrafter"/>
</dbReference>
<dbReference type="AlphaFoldDB" id="A0A4Q9M8S0"/>
<accession>A0A4Q9M8S0</accession>
<dbReference type="PROSITE" id="PS50181">
    <property type="entry name" value="FBOX"/>
    <property type="match status" value="1"/>
</dbReference>
<dbReference type="InterPro" id="IPR001680">
    <property type="entry name" value="WD40_rpt"/>
</dbReference>
<dbReference type="SUPFAM" id="SSF81383">
    <property type="entry name" value="F-box domain"/>
    <property type="match status" value="1"/>
</dbReference>
<dbReference type="PRINTS" id="PR00320">
    <property type="entry name" value="GPROTEINBRPT"/>
</dbReference>
<dbReference type="Gene3D" id="2.130.10.10">
    <property type="entry name" value="YVTN repeat-like/Quinoprotein amine dehydrogenase"/>
    <property type="match status" value="2"/>
</dbReference>
<dbReference type="PANTHER" id="PTHR19846:SF6">
    <property type="entry name" value="F-BOX DOMAIN-CONTAINING PROTEIN"/>
    <property type="match status" value="1"/>
</dbReference>
<evidence type="ECO:0000256" key="3">
    <source>
        <dbReference type="PROSITE-ProRule" id="PRU00221"/>
    </source>
</evidence>
<dbReference type="EMBL" id="ML143502">
    <property type="protein sequence ID" value="TBU23524.1"/>
    <property type="molecule type" value="Genomic_DNA"/>
</dbReference>
<keyword evidence="1 3" id="KW-0853">WD repeat</keyword>
<dbReference type="GO" id="GO:0017070">
    <property type="term" value="F:U6 snRNA binding"/>
    <property type="evidence" value="ECO:0007669"/>
    <property type="project" value="TreeGrafter"/>
</dbReference>
<name>A0A4Q9M8S0_9APHY</name>
<dbReference type="GO" id="GO:0046540">
    <property type="term" value="C:U4/U6 x U5 tri-snRNP complex"/>
    <property type="evidence" value="ECO:0007669"/>
    <property type="project" value="TreeGrafter"/>
</dbReference>
<reference evidence="6" key="1">
    <citation type="submission" date="2019-01" db="EMBL/GenBank/DDBJ databases">
        <title>Draft genome sequences of three monokaryotic isolates of the white-rot basidiomycete fungus Dichomitus squalens.</title>
        <authorList>
            <consortium name="DOE Joint Genome Institute"/>
            <person name="Lopez S.C."/>
            <person name="Andreopoulos B."/>
            <person name="Pangilinan J."/>
            <person name="Lipzen A."/>
            <person name="Riley R."/>
            <person name="Ahrendt S."/>
            <person name="Ng V."/>
            <person name="Barry K."/>
            <person name="Daum C."/>
            <person name="Grigoriev I.V."/>
            <person name="Hilden K.S."/>
            <person name="Makela M.R."/>
            <person name="de Vries R.P."/>
        </authorList>
    </citation>
    <scope>NUCLEOTIDE SEQUENCE [LARGE SCALE GENOMIC DNA]</scope>
    <source>
        <strain evidence="6">OM18370.1</strain>
    </source>
</reference>
<dbReference type="PROSITE" id="PS00678">
    <property type="entry name" value="WD_REPEATS_1"/>
    <property type="match status" value="3"/>
</dbReference>
<feature type="repeat" description="WD" evidence="3">
    <location>
        <begin position="629"/>
        <end position="670"/>
    </location>
</feature>
<dbReference type="Proteomes" id="UP000292957">
    <property type="component" value="Unassembled WGS sequence"/>
</dbReference>
<dbReference type="OMA" id="KDISICV"/>
<dbReference type="PROSITE" id="PS50294">
    <property type="entry name" value="WD_REPEATS_REGION"/>
    <property type="match status" value="4"/>
</dbReference>
<dbReference type="CDD" id="cd00200">
    <property type="entry name" value="WD40"/>
    <property type="match status" value="1"/>
</dbReference>
<gene>
    <name evidence="6" type="ORF">BD311DRAFT_673732</name>
</gene>
<dbReference type="OrthoDB" id="19711at2759"/>
<dbReference type="InterPro" id="IPR015943">
    <property type="entry name" value="WD40/YVTN_repeat-like_dom_sf"/>
</dbReference>